<dbReference type="InterPro" id="IPR001031">
    <property type="entry name" value="Thioesterase"/>
</dbReference>
<dbReference type="Gene3D" id="3.40.50.1820">
    <property type="entry name" value="alpha/beta hydrolase"/>
    <property type="match status" value="1"/>
</dbReference>
<dbReference type="EMBL" id="JAFMYU010000016">
    <property type="protein sequence ID" value="MBO0932991.1"/>
    <property type="molecule type" value="Genomic_DNA"/>
</dbReference>
<name>A0A939GAD3_9BACT</name>
<protein>
    <submittedName>
        <fullName evidence="3">Thioesterase</fullName>
    </submittedName>
</protein>
<gene>
    <name evidence="3" type="ORF">J2I48_18425</name>
</gene>
<feature type="domain" description="Thioesterase" evidence="2">
    <location>
        <begin position="11"/>
        <end position="231"/>
    </location>
</feature>
<reference evidence="3 4" key="1">
    <citation type="submission" date="2021-03" db="EMBL/GenBank/DDBJ databases">
        <title>Fibrella sp. HMF5036 genome sequencing and assembly.</title>
        <authorList>
            <person name="Kang H."/>
            <person name="Kim H."/>
            <person name="Bae S."/>
            <person name="Joh K."/>
        </authorList>
    </citation>
    <scope>NUCLEOTIDE SEQUENCE [LARGE SCALE GENOMIC DNA]</scope>
    <source>
        <strain evidence="3 4">HMF5036</strain>
    </source>
</reference>
<dbReference type="SUPFAM" id="SSF53474">
    <property type="entry name" value="alpha/beta-Hydrolases"/>
    <property type="match status" value="1"/>
</dbReference>
<proteinExistence type="inferred from homology"/>
<sequence>MCSSTDPLLILALPYAGGSRHAYRAIERLSPNGLTWRTLELPGRGNRQCEPCLQTIPTMVNDLLAQASRYIDTQPYLLFGHSLGALLVYELARQISREARLPMPLGLVITGRAAPTVGYKRGLGQLSSPAFWATLDGYGGLPAELATCPDLQAFYEPTMRADIQALESYQHQPTAPLTIPLLVRAGDTEGISRTDLVAWQTETTCPLDAGFMPGNHFFILNHPAELLHQCRRLAMSTYAVA</sequence>
<comment type="similarity">
    <text evidence="1">Belongs to the thioesterase family.</text>
</comment>
<dbReference type="Pfam" id="PF00975">
    <property type="entry name" value="Thioesterase"/>
    <property type="match status" value="1"/>
</dbReference>
<dbReference type="RefSeq" id="WP_207336958.1">
    <property type="nucleotide sequence ID" value="NZ_JAFMYU010000016.1"/>
</dbReference>
<dbReference type="GO" id="GO:0008610">
    <property type="term" value="P:lipid biosynthetic process"/>
    <property type="evidence" value="ECO:0007669"/>
    <property type="project" value="TreeGrafter"/>
</dbReference>
<evidence type="ECO:0000313" key="3">
    <source>
        <dbReference type="EMBL" id="MBO0932991.1"/>
    </source>
</evidence>
<dbReference type="AlphaFoldDB" id="A0A939GAD3"/>
<dbReference type="PANTHER" id="PTHR11487">
    <property type="entry name" value="THIOESTERASE"/>
    <property type="match status" value="1"/>
</dbReference>
<dbReference type="PANTHER" id="PTHR11487:SF0">
    <property type="entry name" value="S-ACYL FATTY ACID SYNTHASE THIOESTERASE, MEDIUM CHAIN"/>
    <property type="match status" value="1"/>
</dbReference>
<organism evidence="3 4">
    <name type="scientific">Fibrella aquatilis</name>
    <dbReference type="NCBI Taxonomy" id="2817059"/>
    <lineage>
        <taxon>Bacteria</taxon>
        <taxon>Pseudomonadati</taxon>
        <taxon>Bacteroidota</taxon>
        <taxon>Cytophagia</taxon>
        <taxon>Cytophagales</taxon>
        <taxon>Spirosomataceae</taxon>
        <taxon>Fibrella</taxon>
    </lineage>
</organism>
<dbReference type="Proteomes" id="UP000664795">
    <property type="component" value="Unassembled WGS sequence"/>
</dbReference>
<keyword evidence="4" id="KW-1185">Reference proteome</keyword>
<evidence type="ECO:0000313" key="4">
    <source>
        <dbReference type="Proteomes" id="UP000664795"/>
    </source>
</evidence>
<dbReference type="InterPro" id="IPR029058">
    <property type="entry name" value="AB_hydrolase_fold"/>
</dbReference>
<evidence type="ECO:0000259" key="2">
    <source>
        <dbReference type="Pfam" id="PF00975"/>
    </source>
</evidence>
<comment type="caution">
    <text evidence="3">The sequence shown here is derived from an EMBL/GenBank/DDBJ whole genome shotgun (WGS) entry which is preliminary data.</text>
</comment>
<accession>A0A939GAD3</accession>
<dbReference type="InterPro" id="IPR012223">
    <property type="entry name" value="TEII"/>
</dbReference>
<evidence type="ECO:0000256" key="1">
    <source>
        <dbReference type="ARBA" id="ARBA00007169"/>
    </source>
</evidence>